<dbReference type="GO" id="GO:0005668">
    <property type="term" value="C:RNA polymerase transcription factor SL1 complex"/>
    <property type="evidence" value="ECO:0007669"/>
    <property type="project" value="TreeGrafter"/>
</dbReference>
<feature type="domain" description="Rrn7/TAF1B N-terminal cyclin" evidence="13">
    <location>
        <begin position="81"/>
        <end position="240"/>
    </location>
</feature>
<evidence type="ECO:0000256" key="10">
    <source>
        <dbReference type="ARBA" id="ARBA00023242"/>
    </source>
</evidence>
<keyword evidence="4" id="KW-0479">Metal-binding</keyword>
<accession>A0AAD1VQI9</accession>
<keyword evidence="5" id="KW-0863">Zinc-finger</keyword>
<evidence type="ECO:0000256" key="8">
    <source>
        <dbReference type="ARBA" id="ARBA00023125"/>
    </source>
</evidence>
<keyword evidence="9" id="KW-0804">Transcription</keyword>
<organism evidence="15 16">
    <name type="scientific">Pelobates cultripes</name>
    <name type="common">Western spadefoot toad</name>
    <dbReference type="NCBI Taxonomy" id="61616"/>
    <lineage>
        <taxon>Eukaryota</taxon>
        <taxon>Metazoa</taxon>
        <taxon>Chordata</taxon>
        <taxon>Craniata</taxon>
        <taxon>Vertebrata</taxon>
        <taxon>Euteleostomi</taxon>
        <taxon>Amphibia</taxon>
        <taxon>Batrachia</taxon>
        <taxon>Anura</taxon>
        <taxon>Pelobatoidea</taxon>
        <taxon>Pelobatidae</taxon>
        <taxon>Pelobates</taxon>
    </lineage>
</organism>
<evidence type="ECO:0000259" key="13">
    <source>
        <dbReference type="Pfam" id="PF20644"/>
    </source>
</evidence>
<dbReference type="AlphaFoldDB" id="A0AAD1VQI9"/>
<dbReference type="EMBL" id="OW240913">
    <property type="protein sequence ID" value="CAH2246165.1"/>
    <property type="molecule type" value="Genomic_DNA"/>
</dbReference>
<dbReference type="GO" id="GO:0070860">
    <property type="term" value="C:RNA polymerase I core factor complex"/>
    <property type="evidence" value="ECO:0007669"/>
    <property type="project" value="InterPro"/>
</dbReference>
<evidence type="ECO:0000256" key="11">
    <source>
        <dbReference type="ARBA" id="ARBA00032500"/>
    </source>
</evidence>
<dbReference type="Pfam" id="PF20645">
    <property type="entry name" value="Rrn7_cyclin_C"/>
    <property type="match status" value="1"/>
</dbReference>
<evidence type="ECO:0000259" key="12">
    <source>
        <dbReference type="Pfam" id="PF11781"/>
    </source>
</evidence>
<feature type="domain" description="Rrn7/TAF1B C-terminal cyclin" evidence="14">
    <location>
        <begin position="258"/>
        <end position="445"/>
    </location>
</feature>
<evidence type="ECO:0000256" key="1">
    <source>
        <dbReference type="ARBA" id="ARBA00004604"/>
    </source>
</evidence>
<dbReference type="GO" id="GO:0042790">
    <property type="term" value="P:nucleolar large rRNA transcription by RNA polymerase I"/>
    <property type="evidence" value="ECO:0007669"/>
    <property type="project" value="TreeGrafter"/>
</dbReference>
<keyword evidence="10" id="KW-0539">Nucleus</keyword>
<dbReference type="GO" id="GO:0001164">
    <property type="term" value="F:RNA polymerase I core promoter sequence-specific DNA binding"/>
    <property type="evidence" value="ECO:0007669"/>
    <property type="project" value="InterPro"/>
</dbReference>
<evidence type="ECO:0000259" key="14">
    <source>
        <dbReference type="Pfam" id="PF20645"/>
    </source>
</evidence>
<proteinExistence type="inferred from homology"/>
<name>A0AAD1VQI9_PELCU</name>
<evidence type="ECO:0000256" key="5">
    <source>
        <dbReference type="ARBA" id="ARBA00022771"/>
    </source>
</evidence>
<dbReference type="GO" id="GO:0008270">
    <property type="term" value="F:zinc ion binding"/>
    <property type="evidence" value="ECO:0007669"/>
    <property type="project" value="UniProtKB-KW"/>
</dbReference>
<dbReference type="InterPro" id="IPR048538">
    <property type="entry name" value="Rrn7_cyclin_C"/>
</dbReference>
<dbReference type="InterPro" id="IPR048540">
    <property type="entry name" value="Rrn7_cyclin_N"/>
</dbReference>
<evidence type="ECO:0000256" key="3">
    <source>
        <dbReference type="ARBA" id="ARBA00018994"/>
    </source>
</evidence>
<feature type="domain" description="RRN7-type" evidence="12">
    <location>
        <begin position="8"/>
        <end position="39"/>
    </location>
</feature>
<evidence type="ECO:0000313" key="15">
    <source>
        <dbReference type="EMBL" id="CAH2246165.1"/>
    </source>
</evidence>
<dbReference type="Pfam" id="PF11781">
    <property type="entry name" value="Zn_ribbon_RRN7"/>
    <property type="match status" value="1"/>
</dbReference>
<dbReference type="Proteomes" id="UP001295444">
    <property type="component" value="Chromosome 02"/>
</dbReference>
<keyword evidence="7" id="KW-0805">Transcription regulation</keyword>
<protein>
    <recommendedName>
        <fullName evidence="3">TATA box-binding protein-associated factor RNA polymerase I subunit B</fullName>
    </recommendedName>
    <alternativeName>
        <fullName evidence="11">TATA box-binding protein-associated factor 1B</fullName>
    </alternativeName>
</protein>
<dbReference type="PANTHER" id="PTHR31576:SF2">
    <property type="entry name" value="TATA BOX-BINDING PROTEIN-ASSOCIATED FACTOR RNA POLYMERASE I SUBUNIT B"/>
    <property type="match status" value="1"/>
</dbReference>
<evidence type="ECO:0000313" key="16">
    <source>
        <dbReference type="Proteomes" id="UP001295444"/>
    </source>
</evidence>
<comment type="subcellular location">
    <subcellularLocation>
        <location evidence="1">Nucleus</location>
        <location evidence="1">Nucleolus</location>
    </subcellularLocation>
</comment>
<dbReference type="InterPro" id="IPR033599">
    <property type="entry name" value="TAF1B/Rrn7"/>
</dbReference>
<evidence type="ECO:0000256" key="4">
    <source>
        <dbReference type="ARBA" id="ARBA00022723"/>
    </source>
</evidence>
<keyword evidence="6" id="KW-0862">Zinc</keyword>
<comment type="similarity">
    <text evidence="2">Belongs to the RRN7/TAF1B family.</text>
</comment>
<keyword evidence="8" id="KW-0238">DNA-binding</keyword>
<dbReference type="PANTHER" id="PTHR31576">
    <property type="entry name" value="TATA BOX-BINDING PROTEIN-ASSOCIATED FACTOR RNA POLYMERASE I SUBUNIT B"/>
    <property type="match status" value="1"/>
</dbReference>
<evidence type="ECO:0000256" key="9">
    <source>
        <dbReference type="ARBA" id="ARBA00023163"/>
    </source>
</evidence>
<dbReference type="InterPro" id="IPR021752">
    <property type="entry name" value="TF_Rrn7_Zf"/>
</dbReference>
<dbReference type="Pfam" id="PF20644">
    <property type="entry name" value="Rrn7_cyclin_N"/>
    <property type="match status" value="1"/>
</dbReference>
<sequence>MDDEDTRDYKEPCPQCSEVNWGLTEESKFYCKSCHTVIEKTKEIDPIETYSLNSKVQSINRGLKRKRKDEKGWDWFVCEAFQFILQKQAEALQKLGVDARIKDDVICNLWRRYLQKNKVAYVKRKLGSLTDSESNASLSEPDSELEAFGLEDNSTGGEISATDRLGNHLQSESATSVCSGSVDGRLFVKENNPLKMSMPLTLAFCYLSLLWLRESITLSDLLRFVFNEHIPYMKAEQYIPDELKIHGPDIKIFQVQYLPEYSVITKKTFELGTFLDLPRFPPITENCYLHPNVLCMKYLMEANLPDELHVWTSRVANKLCLDDATYLTFDPLQERKKMVQYDVQSVALIIVVLKLLFVLDDHTEWTLAECASRSNKNKKGKMLFDYKEWYKTMKVTLDKSQRQLAEEKARFIWKSNRILYYSKNVKGVFTKRKQMARNLHQQFSNLAESAPDDGKQSPSSFLFNWEEENIDMTCFHGHSLEGIMQQNAKTKNSDYWLSSLKKCRTKICKHWTLYDESNFPRSYHFVLSLFCFMLRLELCIVHHEVCSIEYQLFNYKFKGLQKN</sequence>
<gene>
    <name evidence="15" type="ORF">PECUL_23A050414</name>
</gene>
<keyword evidence="16" id="KW-1185">Reference proteome</keyword>
<evidence type="ECO:0000256" key="7">
    <source>
        <dbReference type="ARBA" id="ARBA00023015"/>
    </source>
</evidence>
<evidence type="ECO:0000256" key="6">
    <source>
        <dbReference type="ARBA" id="ARBA00022833"/>
    </source>
</evidence>
<evidence type="ECO:0000256" key="2">
    <source>
        <dbReference type="ARBA" id="ARBA00006899"/>
    </source>
</evidence>
<reference evidence="15" key="1">
    <citation type="submission" date="2022-03" db="EMBL/GenBank/DDBJ databases">
        <authorList>
            <person name="Alioto T."/>
            <person name="Alioto T."/>
            <person name="Gomez Garrido J."/>
        </authorList>
    </citation>
    <scope>NUCLEOTIDE SEQUENCE</scope>
</reference>